<gene>
    <name evidence="2" type="ORF">MCYG_07614</name>
</gene>
<reference evidence="3" key="1">
    <citation type="journal article" date="2012" name="MBio">
        <title>Comparative genome analysis of Trichophyton rubrum and related dermatophytes reveals candidate genes involved in infection.</title>
        <authorList>
            <person name="Martinez D.A."/>
            <person name="Oliver B.G."/>
            <person name="Graeser Y."/>
            <person name="Goldberg J.M."/>
            <person name="Li W."/>
            <person name="Martinez-Rossi N.M."/>
            <person name="Monod M."/>
            <person name="Shelest E."/>
            <person name="Barton R.C."/>
            <person name="Birch E."/>
            <person name="Brakhage A.A."/>
            <person name="Chen Z."/>
            <person name="Gurr S.J."/>
            <person name="Heiman D."/>
            <person name="Heitman J."/>
            <person name="Kosti I."/>
            <person name="Rossi A."/>
            <person name="Saif S."/>
            <person name="Samalova M."/>
            <person name="Saunders C.W."/>
            <person name="Shea T."/>
            <person name="Summerbell R.C."/>
            <person name="Xu J."/>
            <person name="Young S."/>
            <person name="Zeng Q."/>
            <person name="Birren B.W."/>
            <person name="Cuomo C.A."/>
            <person name="White T.C."/>
        </authorList>
    </citation>
    <scope>NUCLEOTIDE SEQUENCE [LARGE SCALE GENOMIC DNA]</scope>
    <source>
        <strain evidence="3">ATCC MYA-4605 / CBS 113480</strain>
    </source>
</reference>
<sequence>MEHLMIPSRGSRSRGSQVKGYTKGESNATDRKQFKLINIGLVVSVTSLVGPRNGPAGRPQLEIAEDVTDKSTWRLQRLFSVHMPCLALFISLEPPANSCRAREKKSLLKACAGPRMKRQGWTVEIVCCVGKGLRGARKRSWLGVGLKGAGARVHGQRG</sequence>
<evidence type="ECO:0000313" key="2">
    <source>
        <dbReference type="EMBL" id="EEQ34795.1"/>
    </source>
</evidence>
<keyword evidence="3" id="KW-1185">Reference proteome</keyword>
<evidence type="ECO:0000256" key="1">
    <source>
        <dbReference type="SAM" id="MobiDB-lite"/>
    </source>
</evidence>
<feature type="region of interest" description="Disordered" evidence="1">
    <location>
        <begin position="1"/>
        <end position="26"/>
    </location>
</feature>
<dbReference type="VEuPathDB" id="FungiDB:MCYG_07614"/>
<dbReference type="HOGENOM" id="CLU_1668969_0_0_1"/>
<proteinExistence type="predicted"/>
<dbReference type="GeneID" id="9226777"/>
<accession>C5FWV5</accession>
<dbReference type="AlphaFoldDB" id="C5FWV5"/>
<name>C5FWV5_ARTOC</name>
<protein>
    <submittedName>
        <fullName evidence="2">Uncharacterized protein</fullName>
    </submittedName>
</protein>
<dbReference type="Proteomes" id="UP000002035">
    <property type="component" value="Unassembled WGS sequence"/>
</dbReference>
<organism evidence="2 3">
    <name type="scientific">Arthroderma otae (strain ATCC MYA-4605 / CBS 113480)</name>
    <name type="common">Microsporum canis</name>
    <dbReference type="NCBI Taxonomy" id="554155"/>
    <lineage>
        <taxon>Eukaryota</taxon>
        <taxon>Fungi</taxon>
        <taxon>Dikarya</taxon>
        <taxon>Ascomycota</taxon>
        <taxon>Pezizomycotina</taxon>
        <taxon>Eurotiomycetes</taxon>
        <taxon>Eurotiomycetidae</taxon>
        <taxon>Onygenales</taxon>
        <taxon>Arthrodermataceae</taxon>
        <taxon>Microsporum</taxon>
    </lineage>
</organism>
<dbReference type="RefSeq" id="XP_002843831.1">
    <property type="nucleotide sequence ID" value="XM_002843785.1"/>
</dbReference>
<evidence type="ECO:0000313" key="3">
    <source>
        <dbReference type="Proteomes" id="UP000002035"/>
    </source>
</evidence>
<dbReference type="EMBL" id="DS995707">
    <property type="protein sequence ID" value="EEQ34795.1"/>
    <property type="molecule type" value="Genomic_DNA"/>
</dbReference>